<evidence type="ECO:0000256" key="1">
    <source>
        <dbReference type="ARBA" id="ARBA00022737"/>
    </source>
</evidence>
<dbReference type="AlphaFoldDB" id="A0A8T2TXJ8"/>
<feature type="repeat" description="PPR" evidence="2">
    <location>
        <begin position="23"/>
        <end position="57"/>
    </location>
</feature>
<keyword evidence="1" id="KW-0677">Repeat</keyword>
<dbReference type="OMA" id="DKICNEV"/>
<dbReference type="InterPro" id="IPR046960">
    <property type="entry name" value="PPR_At4g14850-like_plant"/>
</dbReference>
<comment type="caution">
    <text evidence="3">The sequence shown here is derived from an EMBL/GenBank/DDBJ whole genome shotgun (WGS) entry which is preliminary data.</text>
</comment>
<reference evidence="3" key="1">
    <citation type="submission" date="2021-08" db="EMBL/GenBank/DDBJ databases">
        <title>WGS assembly of Ceratopteris richardii.</title>
        <authorList>
            <person name="Marchant D.B."/>
            <person name="Chen G."/>
            <person name="Jenkins J."/>
            <person name="Shu S."/>
            <person name="Leebens-Mack J."/>
            <person name="Grimwood J."/>
            <person name="Schmutz J."/>
            <person name="Soltis P."/>
            <person name="Soltis D."/>
            <person name="Chen Z.-H."/>
        </authorList>
    </citation>
    <scope>NUCLEOTIDE SEQUENCE</scope>
    <source>
        <strain evidence="3">Whitten #5841</strain>
        <tissue evidence="3">Leaf</tissue>
    </source>
</reference>
<evidence type="ECO:0008006" key="5">
    <source>
        <dbReference type="Google" id="ProtNLM"/>
    </source>
</evidence>
<gene>
    <name evidence="3" type="ORF">KP509_10G025500</name>
</gene>
<organism evidence="3 4">
    <name type="scientific">Ceratopteris richardii</name>
    <name type="common">Triangle waterfern</name>
    <dbReference type="NCBI Taxonomy" id="49495"/>
    <lineage>
        <taxon>Eukaryota</taxon>
        <taxon>Viridiplantae</taxon>
        <taxon>Streptophyta</taxon>
        <taxon>Embryophyta</taxon>
        <taxon>Tracheophyta</taxon>
        <taxon>Polypodiopsida</taxon>
        <taxon>Polypodiidae</taxon>
        <taxon>Polypodiales</taxon>
        <taxon>Pteridineae</taxon>
        <taxon>Pteridaceae</taxon>
        <taxon>Parkerioideae</taxon>
        <taxon>Ceratopteris</taxon>
    </lineage>
</organism>
<dbReference type="GO" id="GO:0003723">
    <property type="term" value="F:RNA binding"/>
    <property type="evidence" value="ECO:0007669"/>
    <property type="project" value="InterPro"/>
</dbReference>
<name>A0A8T2TXJ8_CERRI</name>
<protein>
    <recommendedName>
        <fullName evidence="5">Pentatricopeptide repeat-containing protein</fullName>
    </recommendedName>
</protein>
<dbReference type="InterPro" id="IPR011990">
    <property type="entry name" value="TPR-like_helical_dom_sf"/>
</dbReference>
<dbReference type="EMBL" id="CM035415">
    <property type="protein sequence ID" value="KAH7426990.1"/>
    <property type="molecule type" value="Genomic_DNA"/>
</dbReference>
<evidence type="ECO:0000256" key="2">
    <source>
        <dbReference type="PROSITE-ProRule" id="PRU00708"/>
    </source>
</evidence>
<dbReference type="Pfam" id="PF13041">
    <property type="entry name" value="PPR_2"/>
    <property type="match status" value="1"/>
</dbReference>
<evidence type="ECO:0000313" key="3">
    <source>
        <dbReference type="EMBL" id="KAH7426990.1"/>
    </source>
</evidence>
<proteinExistence type="predicted"/>
<dbReference type="Gene3D" id="1.25.40.10">
    <property type="entry name" value="Tetratricopeptide repeat domain"/>
    <property type="match status" value="1"/>
</dbReference>
<dbReference type="NCBIfam" id="TIGR00756">
    <property type="entry name" value="PPR"/>
    <property type="match status" value="1"/>
</dbReference>
<dbReference type="PANTHER" id="PTHR47926">
    <property type="entry name" value="PENTATRICOPEPTIDE REPEAT-CONTAINING PROTEIN"/>
    <property type="match status" value="1"/>
</dbReference>
<accession>A0A8T2TXJ8</accession>
<dbReference type="Proteomes" id="UP000825935">
    <property type="component" value="Chromosome 10"/>
</dbReference>
<dbReference type="GO" id="GO:0009451">
    <property type="term" value="P:RNA modification"/>
    <property type="evidence" value="ECO:0007669"/>
    <property type="project" value="InterPro"/>
</dbReference>
<dbReference type="OrthoDB" id="185373at2759"/>
<evidence type="ECO:0000313" key="4">
    <source>
        <dbReference type="Proteomes" id="UP000825935"/>
    </source>
</evidence>
<dbReference type="InterPro" id="IPR002885">
    <property type="entry name" value="PPR_rpt"/>
</dbReference>
<keyword evidence="4" id="KW-1185">Reference proteome</keyword>
<dbReference type="PROSITE" id="PS51375">
    <property type="entry name" value="PPR"/>
    <property type="match status" value="1"/>
</dbReference>
<sequence>MVLAKCGAMEEALQVSSVLPNRSSLSWTSIISAYADRGLIHEAIQVYKCMITDGVEPNNYTFVSLFKACGNSMDLERGKELFVEVKSKGLGSNPFVSASLLTCMGNVVQLRKQKSLFARCQIEIL</sequence>